<protein>
    <recommendedName>
        <fullName evidence="4">LRRNT domain-containing protein</fullName>
    </recommendedName>
</protein>
<dbReference type="SMART" id="SM00013">
    <property type="entry name" value="LRRNT"/>
    <property type="match status" value="1"/>
</dbReference>
<dbReference type="InterPro" id="IPR001611">
    <property type="entry name" value="Leu-rich_rpt"/>
</dbReference>
<name>C3YPS6_BRAFL</name>
<keyword evidence="1" id="KW-0433">Leucine-rich repeat</keyword>
<dbReference type="InterPro" id="IPR003591">
    <property type="entry name" value="Leu-rich_rpt_typical-subtyp"/>
</dbReference>
<feature type="domain" description="LRRNT" evidence="4">
    <location>
        <begin position="1"/>
        <end position="32"/>
    </location>
</feature>
<gene>
    <name evidence="5" type="ORF">BRAFLDRAFT_215332</name>
</gene>
<evidence type="ECO:0000256" key="3">
    <source>
        <dbReference type="ARBA" id="ARBA00022737"/>
    </source>
</evidence>
<sequence length="166" mass="18785">CPQGCRCRRWYVNCSDSDLTAVPRSLPVSTRYLYLYRNKITALPAGALNYLPELRLLDLTSNLITNDGLTSGSFKMLNKLDALYLSTNRLRSFPKEEIFNQLPSLKTLKLSGNVQLSSVHRTSLAALKNLQHLELDNCNLTTLPRETLEDLTSLSYCTLQSNPWKC</sequence>
<feature type="non-terminal residue" evidence="5">
    <location>
        <position position="166"/>
    </location>
</feature>
<dbReference type="EMBL" id="GG666538">
    <property type="protein sequence ID" value="EEN57860.1"/>
    <property type="molecule type" value="Genomic_DNA"/>
</dbReference>
<dbReference type="InterPro" id="IPR032675">
    <property type="entry name" value="LRR_dom_sf"/>
</dbReference>
<keyword evidence="3" id="KW-0677">Repeat</keyword>
<evidence type="ECO:0000313" key="5">
    <source>
        <dbReference type="EMBL" id="EEN57860.1"/>
    </source>
</evidence>
<dbReference type="Gene3D" id="3.80.10.10">
    <property type="entry name" value="Ribonuclease Inhibitor"/>
    <property type="match status" value="2"/>
</dbReference>
<dbReference type="InterPro" id="IPR000372">
    <property type="entry name" value="LRRNT"/>
</dbReference>
<feature type="non-terminal residue" evidence="5">
    <location>
        <position position="1"/>
    </location>
</feature>
<dbReference type="SMART" id="SM00369">
    <property type="entry name" value="LRR_TYP"/>
    <property type="match status" value="5"/>
</dbReference>
<evidence type="ECO:0000259" key="4">
    <source>
        <dbReference type="SMART" id="SM00013"/>
    </source>
</evidence>
<proteinExistence type="predicted"/>
<dbReference type="Pfam" id="PF01462">
    <property type="entry name" value="LRRNT"/>
    <property type="match status" value="1"/>
</dbReference>
<dbReference type="Pfam" id="PF13855">
    <property type="entry name" value="LRR_8"/>
    <property type="match status" value="2"/>
</dbReference>
<reference evidence="5" key="1">
    <citation type="journal article" date="2008" name="Nature">
        <title>The amphioxus genome and the evolution of the chordate karyotype.</title>
        <authorList>
            <consortium name="US DOE Joint Genome Institute (JGI-PGF)"/>
            <person name="Putnam N.H."/>
            <person name="Butts T."/>
            <person name="Ferrier D.E.K."/>
            <person name="Furlong R.F."/>
            <person name="Hellsten U."/>
            <person name="Kawashima T."/>
            <person name="Robinson-Rechavi M."/>
            <person name="Shoguchi E."/>
            <person name="Terry A."/>
            <person name="Yu J.-K."/>
            <person name="Benito-Gutierrez E.L."/>
            <person name="Dubchak I."/>
            <person name="Garcia-Fernandez J."/>
            <person name="Gibson-Brown J.J."/>
            <person name="Grigoriev I.V."/>
            <person name="Horton A.C."/>
            <person name="de Jong P.J."/>
            <person name="Jurka J."/>
            <person name="Kapitonov V.V."/>
            <person name="Kohara Y."/>
            <person name="Kuroki Y."/>
            <person name="Lindquist E."/>
            <person name="Lucas S."/>
            <person name="Osoegawa K."/>
            <person name="Pennacchio L.A."/>
            <person name="Salamov A.A."/>
            <person name="Satou Y."/>
            <person name="Sauka-Spengler T."/>
            <person name="Schmutz J."/>
            <person name="Shin-I T."/>
            <person name="Toyoda A."/>
            <person name="Bronner-Fraser M."/>
            <person name="Fujiyama A."/>
            <person name="Holland L.Z."/>
            <person name="Holland P.W.H."/>
            <person name="Satoh N."/>
            <person name="Rokhsar D.S."/>
        </authorList>
    </citation>
    <scope>NUCLEOTIDE SEQUENCE [LARGE SCALE GENOMIC DNA]</scope>
    <source>
        <strain evidence="5">S238N-H82</strain>
        <tissue evidence="5">Testes</tissue>
    </source>
</reference>
<dbReference type="PANTHER" id="PTHR24369:SF210">
    <property type="entry name" value="CHAOPTIN-RELATED"/>
    <property type="match status" value="1"/>
</dbReference>
<evidence type="ECO:0000256" key="1">
    <source>
        <dbReference type="ARBA" id="ARBA00022614"/>
    </source>
</evidence>
<dbReference type="SUPFAM" id="SSF52058">
    <property type="entry name" value="L domain-like"/>
    <property type="match status" value="1"/>
</dbReference>
<organism>
    <name type="scientific">Branchiostoma floridae</name>
    <name type="common">Florida lancelet</name>
    <name type="synonym">Amphioxus</name>
    <dbReference type="NCBI Taxonomy" id="7739"/>
    <lineage>
        <taxon>Eukaryota</taxon>
        <taxon>Metazoa</taxon>
        <taxon>Chordata</taxon>
        <taxon>Cephalochordata</taxon>
        <taxon>Leptocardii</taxon>
        <taxon>Amphioxiformes</taxon>
        <taxon>Branchiostomatidae</taxon>
        <taxon>Branchiostoma</taxon>
    </lineage>
</organism>
<dbReference type="AlphaFoldDB" id="C3YPS6"/>
<dbReference type="STRING" id="7739.C3YPS6"/>
<dbReference type="InterPro" id="IPR050541">
    <property type="entry name" value="LRR_TM_domain-containing"/>
</dbReference>
<dbReference type="InParanoid" id="C3YPS6"/>
<keyword evidence="2" id="KW-0732">Signal</keyword>
<dbReference type="PANTHER" id="PTHR24369">
    <property type="entry name" value="ANTIGEN BSP, PUTATIVE-RELATED"/>
    <property type="match status" value="1"/>
</dbReference>
<evidence type="ECO:0000256" key="2">
    <source>
        <dbReference type="ARBA" id="ARBA00022729"/>
    </source>
</evidence>
<dbReference type="eggNOG" id="KOG0619">
    <property type="taxonomic scope" value="Eukaryota"/>
</dbReference>
<accession>C3YPS6</accession>